<reference evidence="2 3" key="1">
    <citation type="journal article" date="2019" name="Sci. Rep.">
        <title>Orb-weaving spider Araneus ventricosus genome elucidates the spidroin gene catalogue.</title>
        <authorList>
            <person name="Kono N."/>
            <person name="Nakamura H."/>
            <person name="Ohtoshi R."/>
            <person name="Moran D.A.P."/>
            <person name="Shinohara A."/>
            <person name="Yoshida Y."/>
            <person name="Fujiwara M."/>
            <person name="Mori M."/>
            <person name="Tomita M."/>
            <person name="Arakawa K."/>
        </authorList>
    </citation>
    <scope>NUCLEOTIDE SEQUENCE [LARGE SCALE GENOMIC DNA]</scope>
</reference>
<accession>A0A4Y2I4U8</accession>
<keyword evidence="3" id="KW-1185">Reference proteome</keyword>
<sequence>MKPATINVQKQYDVQFLLWLGLEYEKSETAIGTLEQGEAEEKEFFALRLTLLLLQLFDMRFTLTSLDYKFGNKRLSGSSPENSKAGKSSACF</sequence>
<dbReference type="AlphaFoldDB" id="A0A4Y2I4U8"/>
<organism evidence="2 3">
    <name type="scientific">Araneus ventricosus</name>
    <name type="common">Orbweaver spider</name>
    <name type="synonym">Epeira ventricosa</name>
    <dbReference type="NCBI Taxonomy" id="182803"/>
    <lineage>
        <taxon>Eukaryota</taxon>
        <taxon>Metazoa</taxon>
        <taxon>Ecdysozoa</taxon>
        <taxon>Arthropoda</taxon>
        <taxon>Chelicerata</taxon>
        <taxon>Arachnida</taxon>
        <taxon>Araneae</taxon>
        <taxon>Araneomorphae</taxon>
        <taxon>Entelegynae</taxon>
        <taxon>Araneoidea</taxon>
        <taxon>Araneidae</taxon>
        <taxon>Araneus</taxon>
    </lineage>
</organism>
<evidence type="ECO:0000313" key="2">
    <source>
        <dbReference type="EMBL" id="GBM72604.1"/>
    </source>
</evidence>
<proteinExistence type="predicted"/>
<feature type="compositionally biased region" description="Polar residues" evidence="1">
    <location>
        <begin position="75"/>
        <end position="92"/>
    </location>
</feature>
<feature type="region of interest" description="Disordered" evidence="1">
    <location>
        <begin position="72"/>
        <end position="92"/>
    </location>
</feature>
<dbReference type="Proteomes" id="UP000499080">
    <property type="component" value="Unassembled WGS sequence"/>
</dbReference>
<evidence type="ECO:0000256" key="1">
    <source>
        <dbReference type="SAM" id="MobiDB-lite"/>
    </source>
</evidence>
<comment type="caution">
    <text evidence="2">The sequence shown here is derived from an EMBL/GenBank/DDBJ whole genome shotgun (WGS) entry which is preliminary data.</text>
</comment>
<name>A0A4Y2I4U8_ARAVE</name>
<dbReference type="EMBL" id="BGPR01002388">
    <property type="protein sequence ID" value="GBM72604.1"/>
    <property type="molecule type" value="Genomic_DNA"/>
</dbReference>
<protein>
    <submittedName>
        <fullName evidence="2">Uncharacterized protein</fullName>
    </submittedName>
</protein>
<gene>
    <name evidence="2" type="ORF">AVEN_107153_1</name>
</gene>
<evidence type="ECO:0000313" key="3">
    <source>
        <dbReference type="Proteomes" id="UP000499080"/>
    </source>
</evidence>